<proteinExistence type="predicted"/>
<keyword evidence="1" id="KW-0805">Transcription regulation</keyword>
<keyword evidence="3" id="KW-0804">Transcription</keyword>
<feature type="domain" description="HTH gntR-type" evidence="4">
    <location>
        <begin position="12"/>
        <end position="79"/>
    </location>
</feature>
<dbReference type="Gene3D" id="1.10.10.10">
    <property type="entry name" value="Winged helix-like DNA-binding domain superfamily/Winged helix DNA-binding domain"/>
    <property type="match status" value="1"/>
</dbReference>
<dbReference type="GO" id="GO:0003700">
    <property type="term" value="F:DNA-binding transcription factor activity"/>
    <property type="evidence" value="ECO:0007669"/>
    <property type="project" value="InterPro"/>
</dbReference>
<dbReference type="PANTHER" id="PTHR43537:SF39">
    <property type="entry name" value="HTH-TYPE TRANSCRIPTIONAL REGULATOR MCBR"/>
    <property type="match status" value="1"/>
</dbReference>
<dbReference type="GO" id="GO:0003677">
    <property type="term" value="F:DNA binding"/>
    <property type="evidence" value="ECO:0007669"/>
    <property type="project" value="UniProtKB-KW"/>
</dbReference>
<evidence type="ECO:0000256" key="2">
    <source>
        <dbReference type="ARBA" id="ARBA00023125"/>
    </source>
</evidence>
<evidence type="ECO:0000256" key="3">
    <source>
        <dbReference type="ARBA" id="ARBA00023163"/>
    </source>
</evidence>
<dbReference type="InterPro" id="IPR011711">
    <property type="entry name" value="GntR_C"/>
</dbReference>
<dbReference type="Gene3D" id="1.20.120.530">
    <property type="entry name" value="GntR ligand-binding domain-like"/>
    <property type="match status" value="1"/>
</dbReference>
<gene>
    <name evidence="5" type="primary">mcbR_1</name>
    <name evidence="5" type="ORF">MAA8898_01068</name>
</gene>
<evidence type="ECO:0000256" key="1">
    <source>
        <dbReference type="ARBA" id="ARBA00023015"/>
    </source>
</evidence>
<dbReference type="OrthoDB" id="9815654at2"/>
<evidence type="ECO:0000313" key="6">
    <source>
        <dbReference type="Proteomes" id="UP000207598"/>
    </source>
</evidence>
<dbReference type="InterPro" id="IPR036390">
    <property type="entry name" value="WH_DNA-bd_sf"/>
</dbReference>
<dbReference type="EMBL" id="FXYF01000002">
    <property type="protein sequence ID" value="SMX36835.1"/>
    <property type="molecule type" value="Genomic_DNA"/>
</dbReference>
<dbReference type="PROSITE" id="PS50949">
    <property type="entry name" value="HTH_GNTR"/>
    <property type="match status" value="1"/>
</dbReference>
<accession>A0A238K1S9</accession>
<dbReference type="SUPFAM" id="SSF48008">
    <property type="entry name" value="GntR ligand-binding domain-like"/>
    <property type="match status" value="1"/>
</dbReference>
<protein>
    <submittedName>
        <fullName evidence="5">HTH-type transcriptional regulator McbR</fullName>
    </submittedName>
</protein>
<keyword evidence="6" id="KW-1185">Reference proteome</keyword>
<keyword evidence="2" id="KW-0238">DNA-binding</keyword>
<dbReference type="AlphaFoldDB" id="A0A238K1S9"/>
<organism evidence="5 6">
    <name type="scientific">Maliponia aquimaris</name>
    <dbReference type="NCBI Taxonomy" id="1673631"/>
    <lineage>
        <taxon>Bacteria</taxon>
        <taxon>Pseudomonadati</taxon>
        <taxon>Pseudomonadota</taxon>
        <taxon>Alphaproteobacteria</taxon>
        <taxon>Rhodobacterales</taxon>
        <taxon>Paracoccaceae</taxon>
        <taxon>Maliponia</taxon>
    </lineage>
</organism>
<dbReference type="SUPFAM" id="SSF46785">
    <property type="entry name" value="Winged helix' DNA-binding domain"/>
    <property type="match status" value="1"/>
</dbReference>
<dbReference type="Pfam" id="PF00392">
    <property type="entry name" value="GntR"/>
    <property type="match status" value="1"/>
</dbReference>
<dbReference type="Pfam" id="PF07729">
    <property type="entry name" value="FCD"/>
    <property type="match status" value="1"/>
</dbReference>
<dbReference type="RefSeq" id="WP_094019919.1">
    <property type="nucleotide sequence ID" value="NZ_FXYF01000002.1"/>
</dbReference>
<dbReference type="PANTHER" id="PTHR43537">
    <property type="entry name" value="TRANSCRIPTIONAL REGULATOR, GNTR FAMILY"/>
    <property type="match status" value="1"/>
</dbReference>
<sequence length="219" mass="24489">MAKPQIASIDPLKLRENAYLALRDAFTRGEFAPGDVVSLRDLATQLGISMTPVREAVRRLVTEGALVDTPSRKLMVPAFDPDRMDELKSARLALEPLILTLAMDRMTPQDIDRLEALLDTATPRPDGMPDLSRNYDFHFTLYRLSGSTVLLPLVEGLWLQYGAYLNLIIRQAEAPKVEEHVFHRAIVAALRAGDHAAARAALTDDIKRSFHILRSEHEP</sequence>
<evidence type="ECO:0000259" key="4">
    <source>
        <dbReference type="PROSITE" id="PS50949"/>
    </source>
</evidence>
<dbReference type="InterPro" id="IPR000524">
    <property type="entry name" value="Tscrpt_reg_HTH_GntR"/>
</dbReference>
<dbReference type="Proteomes" id="UP000207598">
    <property type="component" value="Unassembled WGS sequence"/>
</dbReference>
<dbReference type="InterPro" id="IPR036388">
    <property type="entry name" value="WH-like_DNA-bd_sf"/>
</dbReference>
<name>A0A238K1S9_9RHOB</name>
<reference evidence="5 6" key="1">
    <citation type="submission" date="2017-05" db="EMBL/GenBank/DDBJ databases">
        <authorList>
            <person name="Song R."/>
            <person name="Chenine A.L."/>
            <person name="Ruprecht R.M."/>
        </authorList>
    </citation>
    <scope>NUCLEOTIDE SEQUENCE [LARGE SCALE GENOMIC DNA]</scope>
    <source>
        <strain evidence="5 6">CECT 8898</strain>
    </source>
</reference>
<evidence type="ECO:0000313" key="5">
    <source>
        <dbReference type="EMBL" id="SMX36835.1"/>
    </source>
</evidence>
<dbReference type="SMART" id="SM00345">
    <property type="entry name" value="HTH_GNTR"/>
    <property type="match status" value="1"/>
</dbReference>
<dbReference type="InterPro" id="IPR008920">
    <property type="entry name" value="TF_FadR/GntR_C"/>
</dbReference>
<dbReference type="SMART" id="SM00895">
    <property type="entry name" value="FCD"/>
    <property type="match status" value="1"/>
</dbReference>